<accession>A0ABD2B613</accession>
<reference evidence="2 3" key="1">
    <citation type="journal article" date="2024" name="Ann. Entomol. Soc. Am.">
        <title>Genomic analyses of the southern and eastern yellowjacket wasps (Hymenoptera: Vespidae) reveal evolutionary signatures of social life.</title>
        <authorList>
            <person name="Catto M.A."/>
            <person name="Caine P.B."/>
            <person name="Orr S.E."/>
            <person name="Hunt B.G."/>
            <person name="Goodisman M.A.D."/>
        </authorList>
    </citation>
    <scope>NUCLEOTIDE SEQUENCE [LARGE SCALE GENOMIC DNA]</scope>
    <source>
        <strain evidence="2">232</strain>
        <tissue evidence="2">Head and thorax</tissue>
    </source>
</reference>
<dbReference type="AlphaFoldDB" id="A0ABD2B613"/>
<evidence type="ECO:0000256" key="1">
    <source>
        <dbReference type="SAM" id="Phobius"/>
    </source>
</evidence>
<proteinExistence type="predicted"/>
<comment type="caution">
    <text evidence="2">The sequence shown here is derived from an EMBL/GenBank/DDBJ whole genome shotgun (WGS) entry which is preliminary data.</text>
</comment>
<keyword evidence="3" id="KW-1185">Reference proteome</keyword>
<dbReference type="EMBL" id="JAYRBN010000100">
    <property type="protein sequence ID" value="KAL2728165.1"/>
    <property type="molecule type" value="Genomic_DNA"/>
</dbReference>
<protein>
    <submittedName>
        <fullName evidence="2">Uncharacterized protein</fullName>
    </submittedName>
</protein>
<gene>
    <name evidence="2" type="ORF">V1477_017441</name>
</gene>
<feature type="transmembrane region" description="Helical" evidence="1">
    <location>
        <begin position="40"/>
        <end position="61"/>
    </location>
</feature>
<evidence type="ECO:0000313" key="3">
    <source>
        <dbReference type="Proteomes" id="UP001607303"/>
    </source>
</evidence>
<organism evidence="2 3">
    <name type="scientific">Vespula maculifrons</name>
    <name type="common">Eastern yellow jacket</name>
    <name type="synonym">Wasp</name>
    <dbReference type="NCBI Taxonomy" id="7453"/>
    <lineage>
        <taxon>Eukaryota</taxon>
        <taxon>Metazoa</taxon>
        <taxon>Ecdysozoa</taxon>
        <taxon>Arthropoda</taxon>
        <taxon>Hexapoda</taxon>
        <taxon>Insecta</taxon>
        <taxon>Pterygota</taxon>
        <taxon>Neoptera</taxon>
        <taxon>Endopterygota</taxon>
        <taxon>Hymenoptera</taxon>
        <taxon>Apocrita</taxon>
        <taxon>Aculeata</taxon>
        <taxon>Vespoidea</taxon>
        <taxon>Vespidae</taxon>
        <taxon>Vespinae</taxon>
        <taxon>Vespula</taxon>
    </lineage>
</organism>
<keyword evidence="1" id="KW-0472">Membrane</keyword>
<sequence length="193" mass="21287">MQQPPRGGTWVGSTFVVTKFNRMEVFPSEWLHISSFFQDLFYVIPNFISHLLFTFLTPFVYSAVNSQSFLFIGSRSSSRVGPMSGAHGRGLQCGSPFSIEKSSSSFVLPFSSDANTGKIERTLARVSAGTGVVFPGAIKSPTIMDFSHSDIHVSVRARLKVLPGTSFYLFGDYLFTPVSRILESRVPVSSWVP</sequence>
<evidence type="ECO:0000313" key="2">
    <source>
        <dbReference type="EMBL" id="KAL2728165.1"/>
    </source>
</evidence>
<name>A0ABD2B613_VESMC</name>
<dbReference type="Proteomes" id="UP001607303">
    <property type="component" value="Unassembled WGS sequence"/>
</dbReference>
<keyword evidence="1" id="KW-1133">Transmembrane helix</keyword>
<keyword evidence="1" id="KW-0812">Transmembrane</keyword>